<dbReference type="Proteomes" id="UP000220836">
    <property type="component" value="Unassembled WGS sequence"/>
</dbReference>
<dbReference type="OrthoDB" id="2986852at2"/>
<dbReference type="Pfam" id="PF01381">
    <property type="entry name" value="HTH_3"/>
    <property type="match status" value="1"/>
</dbReference>
<dbReference type="GO" id="GO:0003677">
    <property type="term" value="F:DNA binding"/>
    <property type="evidence" value="ECO:0007669"/>
    <property type="project" value="InterPro"/>
</dbReference>
<name>A0A238L1M5_9RHOB</name>
<dbReference type="RefSeq" id="WP_097806255.1">
    <property type="nucleotide sequence ID" value="NZ_CBDIHF020000002.1"/>
</dbReference>
<dbReference type="InterPro" id="IPR001387">
    <property type="entry name" value="Cro/C1-type_HTH"/>
</dbReference>
<dbReference type="SUPFAM" id="SSF47413">
    <property type="entry name" value="lambda repressor-like DNA-binding domains"/>
    <property type="match status" value="1"/>
</dbReference>
<dbReference type="Gene3D" id="1.10.260.40">
    <property type="entry name" value="lambda repressor-like DNA-binding domains"/>
    <property type="match status" value="1"/>
</dbReference>
<reference evidence="2 3" key="1">
    <citation type="submission" date="2017-05" db="EMBL/GenBank/DDBJ databases">
        <authorList>
            <person name="Song R."/>
            <person name="Chenine A.L."/>
            <person name="Ruprecht R.M."/>
        </authorList>
    </citation>
    <scope>NUCLEOTIDE SEQUENCE [LARGE SCALE GENOMIC DNA]</scope>
    <source>
        <strain evidence="2 3">CECT 8663</strain>
    </source>
</reference>
<accession>A0A238L1M5</accession>
<evidence type="ECO:0000259" key="1">
    <source>
        <dbReference type="PROSITE" id="PS50943"/>
    </source>
</evidence>
<evidence type="ECO:0000313" key="3">
    <source>
        <dbReference type="Proteomes" id="UP000220836"/>
    </source>
</evidence>
<dbReference type="InterPro" id="IPR010982">
    <property type="entry name" value="Lambda_DNA-bd_dom_sf"/>
</dbReference>
<evidence type="ECO:0000313" key="2">
    <source>
        <dbReference type="EMBL" id="SMX48332.1"/>
    </source>
</evidence>
<proteinExistence type="predicted"/>
<organism evidence="2 3">
    <name type="scientific">Pelagimonas varians</name>
    <dbReference type="NCBI Taxonomy" id="696760"/>
    <lineage>
        <taxon>Bacteria</taxon>
        <taxon>Pseudomonadati</taxon>
        <taxon>Pseudomonadota</taxon>
        <taxon>Alphaproteobacteria</taxon>
        <taxon>Rhodobacterales</taxon>
        <taxon>Roseobacteraceae</taxon>
        <taxon>Pelagimonas</taxon>
    </lineage>
</organism>
<dbReference type="PROSITE" id="PS50943">
    <property type="entry name" value="HTH_CROC1"/>
    <property type="match status" value="1"/>
</dbReference>
<dbReference type="CDD" id="cd00093">
    <property type="entry name" value="HTH_XRE"/>
    <property type="match status" value="1"/>
</dbReference>
<gene>
    <name evidence="2" type="ORF">PEV8663_03816</name>
</gene>
<dbReference type="AlphaFoldDB" id="A0A238L1M5"/>
<protein>
    <submittedName>
        <fullName evidence="2">Anaerobic benzoate catabolism transcriptional regulator</fullName>
    </submittedName>
</protein>
<dbReference type="SMART" id="SM00530">
    <property type="entry name" value="HTH_XRE"/>
    <property type="match status" value="1"/>
</dbReference>
<feature type="domain" description="HTH cro/C1-type" evidence="1">
    <location>
        <begin position="11"/>
        <end position="65"/>
    </location>
</feature>
<keyword evidence="3" id="KW-1185">Reference proteome</keyword>
<sequence>MKILCRIAHNIKDIRHYHGLSQEGLAANAGVSRAHMGRLENGANAATLNTIASISCALDVDPLILFLPRWIPQEGLISFVATKGGYIDLTRS</sequence>
<dbReference type="EMBL" id="FXYH01000017">
    <property type="protein sequence ID" value="SMX48332.1"/>
    <property type="molecule type" value="Genomic_DNA"/>
</dbReference>